<reference evidence="2" key="2">
    <citation type="journal article" date="2024" name="Plant">
        <title>Genomic evolution and insights into agronomic trait innovations of Sesamum species.</title>
        <authorList>
            <person name="Miao H."/>
            <person name="Wang L."/>
            <person name="Qu L."/>
            <person name="Liu H."/>
            <person name="Sun Y."/>
            <person name="Le M."/>
            <person name="Wang Q."/>
            <person name="Wei S."/>
            <person name="Zheng Y."/>
            <person name="Lin W."/>
            <person name="Duan Y."/>
            <person name="Cao H."/>
            <person name="Xiong S."/>
            <person name="Wang X."/>
            <person name="Wei L."/>
            <person name="Li C."/>
            <person name="Ma Q."/>
            <person name="Ju M."/>
            <person name="Zhao R."/>
            <person name="Li G."/>
            <person name="Mu C."/>
            <person name="Tian Q."/>
            <person name="Mei H."/>
            <person name="Zhang T."/>
            <person name="Gao T."/>
            <person name="Zhang H."/>
        </authorList>
    </citation>
    <scope>NUCLEOTIDE SEQUENCE</scope>
    <source>
        <strain evidence="2">G02</strain>
    </source>
</reference>
<dbReference type="AlphaFoldDB" id="A0AAW2M7K4"/>
<reference evidence="2" key="1">
    <citation type="submission" date="2020-06" db="EMBL/GenBank/DDBJ databases">
        <authorList>
            <person name="Li T."/>
            <person name="Hu X."/>
            <person name="Zhang T."/>
            <person name="Song X."/>
            <person name="Zhang H."/>
            <person name="Dai N."/>
            <person name="Sheng W."/>
            <person name="Hou X."/>
            <person name="Wei L."/>
        </authorList>
    </citation>
    <scope>NUCLEOTIDE SEQUENCE</scope>
    <source>
        <strain evidence="2">G02</strain>
        <tissue evidence="2">Leaf</tissue>
    </source>
</reference>
<accession>A0AAW2M7K4</accession>
<protein>
    <recommendedName>
        <fullName evidence="1">(S)-ureidoglycine aminohydrolase cupin domain-containing protein</fullName>
    </recommendedName>
</protein>
<dbReference type="PANTHER" id="PTHR33271">
    <property type="entry name" value="OS04G0445200 PROTEIN"/>
    <property type="match status" value="1"/>
</dbReference>
<gene>
    <name evidence="2" type="ORF">Sradi_5216100</name>
</gene>
<proteinExistence type="predicted"/>
<sequence length="173" mass="18802">MATFGITVGASFPTLNAFKSVTKHPVCSLPRKGATVTTLVTGSIETYSSRHRRCIYLLSSSSSKIMASTTTEIEKLGIKIVKNPPESKLSELGVRSWPKHFIGAMGGDAPPSKFPWTYSSKETCYLLEGNVKVYPDGSDEAVQIAAGDLVVFPKGMSCTWDVSEAVDKHYKFD</sequence>
<feature type="domain" description="(S)-ureidoglycine aminohydrolase cupin" evidence="1">
    <location>
        <begin position="109"/>
        <end position="170"/>
    </location>
</feature>
<organism evidence="2">
    <name type="scientific">Sesamum radiatum</name>
    <name type="common">Black benniseed</name>
    <dbReference type="NCBI Taxonomy" id="300843"/>
    <lineage>
        <taxon>Eukaryota</taxon>
        <taxon>Viridiplantae</taxon>
        <taxon>Streptophyta</taxon>
        <taxon>Embryophyta</taxon>
        <taxon>Tracheophyta</taxon>
        <taxon>Spermatophyta</taxon>
        <taxon>Magnoliopsida</taxon>
        <taxon>eudicotyledons</taxon>
        <taxon>Gunneridae</taxon>
        <taxon>Pentapetalae</taxon>
        <taxon>asterids</taxon>
        <taxon>lamiids</taxon>
        <taxon>Lamiales</taxon>
        <taxon>Pedaliaceae</taxon>
        <taxon>Sesamum</taxon>
    </lineage>
</organism>
<dbReference type="InterPro" id="IPR011051">
    <property type="entry name" value="RmlC_Cupin_sf"/>
</dbReference>
<evidence type="ECO:0000259" key="1">
    <source>
        <dbReference type="Pfam" id="PF05899"/>
    </source>
</evidence>
<dbReference type="InterPro" id="IPR014710">
    <property type="entry name" value="RmlC-like_jellyroll"/>
</dbReference>
<dbReference type="Pfam" id="PF05899">
    <property type="entry name" value="Cupin_3"/>
    <property type="match status" value="1"/>
</dbReference>
<dbReference type="InterPro" id="IPR008579">
    <property type="entry name" value="UGlyAH_Cupin_dom"/>
</dbReference>
<comment type="caution">
    <text evidence="2">The sequence shown here is derived from an EMBL/GenBank/DDBJ whole genome shotgun (WGS) entry which is preliminary data.</text>
</comment>
<dbReference type="Gene3D" id="2.60.120.10">
    <property type="entry name" value="Jelly Rolls"/>
    <property type="match status" value="1"/>
</dbReference>
<dbReference type="PANTHER" id="PTHR33271:SF22">
    <property type="entry name" value="OS04G0445200 PROTEIN"/>
    <property type="match status" value="1"/>
</dbReference>
<dbReference type="EMBL" id="JACGWJ010000023">
    <property type="protein sequence ID" value="KAL0326468.1"/>
    <property type="molecule type" value="Genomic_DNA"/>
</dbReference>
<evidence type="ECO:0000313" key="2">
    <source>
        <dbReference type="EMBL" id="KAL0326468.1"/>
    </source>
</evidence>
<name>A0AAW2M7K4_SESRA</name>
<dbReference type="CDD" id="cd02227">
    <property type="entry name" value="cupin_TM1112-like"/>
    <property type="match status" value="1"/>
</dbReference>
<dbReference type="SUPFAM" id="SSF51182">
    <property type="entry name" value="RmlC-like cupins"/>
    <property type="match status" value="1"/>
</dbReference>